<dbReference type="InterPro" id="IPR051772">
    <property type="entry name" value="Gastrokine"/>
</dbReference>
<dbReference type="GO" id="GO:0005576">
    <property type="term" value="C:extracellular region"/>
    <property type="evidence" value="ECO:0007669"/>
    <property type="project" value="UniProtKB-SubCell"/>
</dbReference>
<sequence length="113" mass="13239">TMTIHNAEQIVDVHVRSGIYSSDSIFDYSHGYIATRLFSRNACFIMKINKEDTPELHEIGHLAFERQTMKDMYSPNNVWAKFQSGDSWFGRLKDWIRYGKQIEQLCTGLPLYE</sequence>
<dbReference type="Gene3D" id="3.30.390.150">
    <property type="match status" value="1"/>
</dbReference>
<keyword evidence="4" id="KW-1015">Disulfide bond</keyword>
<keyword evidence="9" id="KW-1185">Reference proteome</keyword>
<organism evidence="8 9">
    <name type="scientific">Neodrepanis coruscans</name>
    <name type="common">wattled asity</name>
    <dbReference type="NCBI Taxonomy" id="254563"/>
    <lineage>
        <taxon>Eukaryota</taxon>
        <taxon>Metazoa</taxon>
        <taxon>Chordata</taxon>
        <taxon>Craniata</taxon>
        <taxon>Vertebrata</taxon>
        <taxon>Euteleostomi</taxon>
        <taxon>Archelosauria</taxon>
        <taxon>Archosauria</taxon>
        <taxon>Dinosauria</taxon>
        <taxon>Saurischia</taxon>
        <taxon>Theropoda</taxon>
        <taxon>Coelurosauria</taxon>
        <taxon>Aves</taxon>
        <taxon>Neognathae</taxon>
        <taxon>Neoaves</taxon>
        <taxon>Telluraves</taxon>
        <taxon>Australaves</taxon>
        <taxon>Passeriformes</taxon>
        <taxon>Philepittidae</taxon>
        <taxon>Neodrepanis</taxon>
    </lineage>
</organism>
<accession>A0A7L2RFI1</accession>
<reference evidence="8 9" key="1">
    <citation type="submission" date="2019-09" db="EMBL/GenBank/DDBJ databases">
        <title>Bird 10,000 Genomes (B10K) Project - Family phase.</title>
        <authorList>
            <person name="Zhang G."/>
        </authorList>
    </citation>
    <scope>NUCLEOTIDE SEQUENCE [LARGE SCALE GENOMIC DNA]</scope>
    <source>
        <strain evidence="8">B10K-DU-002-79</strain>
    </source>
</reference>
<evidence type="ECO:0000256" key="1">
    <source>
        <dbReference type="ARBA" id="ARBA00004613"/>
    </source>
</evidence>
<comment type="subcellular location">
    <subcellularLocation>
        <location evidence="1">Secreted</location>
    </subcellularLocation>
</comment>
<evidence type="ECO:0000259" key="7">
    <source>
        <dbReference type="PROSITE" id="PS50869"/>
    </source>
</evidence>
<dbReference type="SMART" id="SM01039">
    <property type="entry name" value="BRICHOS"/>
    <property type="match status" value="1"/>
</dbReference>
<evidence type="ECO:0000256" key="3">
    <source>
        <dbReference type="ARBA" id="ARBA00022729"/>
    </source>
</evidence>
<evidence type="ECO:0000256" key="4">
    <source>
        <dbReference type="ARBA" id="ARBA00023157"/>
    </source>
</evidence>
<name>A0A7L2RFI1_9PASS</name>
<evidence type="ECO:0000256" key="2">
    <source>
        <dbReference type="ARBA" id="ARBA00022525"/>
    </source>
</evidence>
<dbReference type="OrthoDB" id="5977941at2759"/>
<evidence type="ECO:0000256" key="5">
    <source>
        <dbReference type="ARBA" id="ARBA00070177"/>
    </source>
</evidence>
<proteinExistence type="predicted"/>
<dbReference type="PANTHER" id="PTHR16483">
    <property type="entry name" value="GASTROKINE 1"/>
    <property type="match status" value="1"/>
</dbReference>
<gene>
    <name evidence="8" type="primary">Gkn2</name>
    <name evidence="8" type="ORF">NEOCOR_R06655</name>
</gene>
<evidence type="ECO:0000313" key="9">
    <source>
        <dbReference type="Proteomes" id="UP000560066"/>
    </source>
</evidence>
<keyword evidence="2" id="KW-0964">Secreted</keyword>
<dbReference type="AlphaFoldDB" id="A0A7L2RFI1"/>
<comment type="caution">
    <text evidence="8">The sequence shown here is derived from an EMBL/GenBank/DDBJ whole genome shotgun (WGS) entry which is preliminary data.</text>
</comment>
<dbReference type="EMBL" id="VYZS01026262">
    <property type="protein sequence ID" value="NXS07739.1"/>
    <property type="molecule type" value="Genomic_DNA"/>
</dbReference>
<dbReference type="InterPro" id="IPR007084">
    <property type="entry name" value="BRICHOS_dom"/>
</dbReference>
<dbReference type="Proteomes" id="UP000560066">
    <property type="component" value="Unassembled WGS sequence"/>
</dbReference>
<feature type="non-terminal residue" evidence="8">
    <location>
        <position position="1"/>
    </location>
</feature>
<evidence type="ECO:0000313" key="8">
    <source>
        <dbReference type="EMBL" id="NXS07739.1"/>
    </source>
</evidence>
<feature type="domain" description="BRICHOS" evidence="7">
    <location>
        <begin position="16"/>
        <end position="113"/>
    </location>
</feature>
<dbReference type="Pfam" id="PF04089">
    <property type="entry name" value="BRICHOS"/>
    <property type="match status" value="1"/>
</dbReference>
<dbReference type="PROSITE" id="PS50869">
    <property type="entry name" value="BRICHOS"/>
    <property type="match status" value="1"/>
</dbReference>
<dbReference type="FunFam" id="3.30.390.150:FF:000004">
    <property type="entry name" value="Gastrokine 2"/>
    <property type="match status" value="1"/>
</dbReference>
<feature type="non-terminal residue" evidence="8">
    <location>
        <position position="113"/>
    </location>
</feature>
<evidence type="ECO:0000256" key="6">
    <source>
        <dbReference type="ARBA" id="ARBA00079996"/>
    </source>
</evidence>
<protein>
    <recommendedName>
        <fullName evidence="5">Gastrokine-2</fullName>
    </recommendedName>
    <alternativeName>
        <fullName evidence="6">Blottin</fullName>
    </alternativeName>
</protein>
<keyword evidence="3" id="KW-0732">Signal</keyword>